<keyword evidence="13" id="KW-1185">Reference proteome</keyword>
<evidence type="ECO:0000256" key="4">
    <source>
        <dbReference type="ARBA" id="ARBA00023015"/>
    </source>
</evidence>
<accession>A0A7X5HUI8</accession>
<dbReference type="Gene3D" id="1.10.10.10">
    <property type="entry name" value="Winged helix-like DNA-binding domain superfamily/Winged helix DNA-binding domain"/>
    <property type="match status" value="1"/>
</dbReference>
<dbReference type="PROSITE" id="PS51755">
    <property type="entry name" value="OMPR_PHOB"/>
    <property type="match status" value="1"/>
</dbReference>
<dbReference type="PROSITE" id="PS50110">
    <property type="entry name" value="RESPONSE_REGULATORY"/>
    <property type="match status" value="1"/>
</dbReference>
<dbReference type="InterPro" id="IPR039420">
    <property type="entry name" value="WalR-like"/>
</dbReference>
<dbReference type="PANTHER" id="PTHR48111">
    <property type="entry name" value="REGULATOR OF RPOS"/>
    <property type="match status" value="1"/>
</dbReference>
<evidence type="ECO:0000256" key="3">
    <source>
        <dbReference type="ARBA" id="ARBA00023012"/>
    </source>
</evidence>
<comment type="caution">
    <text evidence="12">The sequence shown here is derived from an EMBL/GenBank/DDBJ whole genome shotgun (WGS) entry which is preliminary data.</text>
</comment>
<evidence type="ECO:0000256" key="5">
    <source>
        <dbReference type="ARBA" id="ARBA00023125"/>
    </source>
</evidence>
<dbReference type="GO" id="GO:0000976">
    <property type="term" value="F:transcription cis-regulatory region binding"/>
    <property type="evidence" value="ECO:0007669"/>
    <property type="project" value="TreeGrafter"/>
</dbReference>
<sequence>MKKILIVDDEKLIVKGIRFSLEQEGYDIDTAYDGEEALNLAKANEYDLVILDVMLPKYDGMEVCQQIRGFSNVPIIMLTAKGEDMDKILGLEFGADDYMTKPFNILELKARIKAIIRRTNSPAPESEQVSVKELTSDQIRMNFESRRVFVLDKEVNLTAKEFDLLELFIKHPGKVYSRENLLNMVWGYEYPGDVRTVDVHVRRLREKIESNPSAPAYIHTKWGVGYYYQH</sequence>
<feature type="domain" description="Response regulatory" evidence="10">
    <location>
        <begin position="3"/>
        <end position="116"/>
    </location>
</feature>
<feature type="DNA-binding region" description="OmpR/PhoB-type" evidence="9">
    <location>
        <begin position="131"/>
        <end position="230"/>
    </location>
</feature>
<name>A0A7X5HUI8_9FIRM</name>
<keyword evidence="4" id="KW-0805">Transcription regulation</keyword>
<dbReference type="PANTHER" id="PTHR48111:SF40">
    <property type="entry name" value="PHOSPHATE REGULON TRANSCRIPTIONAL REGULATORY PROTEIN PHOB"/>
    <property type="match status" value="1"/>
</dbReference>
<dbReference type="SMART" id="SM00448">
    <property type="entry name" value="REC"/>
    <property type="match status" value="1"/>
</dbReference>
<evidence type="ECO:0000256" key="1">
    <source>
        <dbReference type="ARBA" id="ARBA00018672"/>
    </source>
</evidence>
<feature type="domain" description="OmpR/PhoB-type" evidence="11">
    <location>
        <begin position="131"/>
        <end position="230"/>
    </location>
</feature>
<keyword evidence="6" id="KW-0804">Transcription</keyword>
<evidence type="ECO:0000256" key="6">
    <source>
        <dbReference type="ARBA" id="ARBA00023163"/>
    </source>
</evidence>
<dbReference type="FunFam" id="1.10.10.10:FF:000018">
    <property type="entry name" value="DNA-binding response regulator ResD"/>
    <property type="match status" value="1"/>
</dbReference>
<dbReference type="CDD" id="cd00383">
    <property type="entry name" value="trans_reg_C"/>
    <property type="match status" value="1"/>
</dbReference>
<keyword evidence="2 8" id="KW-0597">Phosphoprotein</keyword>
<dbReference type="GO" id="GO:0005829">
    <property type="term" value="C:cytosol"/>
    <property type="evidence" value="ECO:0007669"/>
    <property type="project" value="TreeGrafter"/>
</dbReference>
<evidence type="ECO:0000259" key="10">
    <source>
        <dbReference type="PROSITE" id="PS50110"/>
    </source>
</evidence>
<dbReference type="InterPro" id="IPR036388">
    <property type="entry name" value="WH-like_DNA-bd_sf"/>
</dbReference>
<feature type="modified residue" description="4-aspartylphosphate" evidence="8">
    <location>
        <position position="52"/>
    </location>
</feature>
<gene>
    <name evidence="12" type="ORF">GXN74_03985</name>
</gene>
<dbReference type="RefSeq" id="WP_162369634.1">
    <property type="nucleotide sequence ID" value="NZ_JAAEEH010000007.1"/>
</dbReference>
<dbReference type="Gene3D" id="3.40.50.2300">
    <property type="match status" value="1"/>
</dbReference>
<evidence type="ECO:0000259" key="11">
    <source>
        <dbReference type="PROSITE" id="PS51755"/>
    </source>
</evidence>
<dbReference type="SUPFAM" id="SSF52172">
    <property type="entry name" value="CheY-like"/>
    <property type="match status" value="1"/>
</dbReference>
<keyword evidence="5 9" id="KW-0238">DNA-binding</keyword>
<evidence type="ECO:0000256" key="7">
    <source>
        <dbReference type="ARBA" id="ARBA00024867"/>
    </source>
</evidence>
<evidence type="ECO:0000256" key="9">
    <source>
        <dbReference type="PROSITE-ProRule" id="PRU01091"/>
    </source>
</evidence>
<dbReference type="SMART" id="SM00862">
    <property type="entry name" value="Trans_reg_C"/>
    <property type="match status" value="1"/>
</dbReference>
<dbReference type="InterPro" id="IPR001789">
    <property type="entry name" value="Sig_transdc_resp-reg_receiver"/>
</dbReference>
<keyword evidence="3" id="KW-0902">Two-component regulatory system</keyword>
<dbReference type="Pfam" id="PF00072">
    <property type="entry name" value="Response_reg"/>
    <property type="match status" value="1"/>
</dbReference>
<dbReference type="GO" id="GO:0006355">
    <property type="term" value="P:regulation of DNA-templated transcription"/>
    <property type="evidence" value="ECO:0007669"/>
    <property type="project" value="InterPro"/>
</dbReference>
<dbReference type="Proteomes" id="UP000461585">
    <property type="component" value="Unassembled WGS sequence"/>
</dbReference>
<dbReference type="Pfam" id="PF00486">
    <property type="entry name" value="Trans_reg_C"/>
    <property type="match status" value="1"/>
</dbReference>
<dbReference type="InterPro" id="IPR011006">
    <property type="entry name" value="CheY-like_superfamily"/>
</dbReference>
<dbReference type="SUPFAM" id="SSF46894">
    <property type="entry name" value="C-terminal effector domain of the bipartite response regulators"/>
    <property type="match status" value="1"/>
</dbReference>
<reference evidence="12 13" key="1">
    <citation type="submission" date="2020-01" db="EMBL/GenBank/DDBJ databases">
        <title>Anaeroalcalibacter tamaniensis gen. nov., sp. nov., moderately halophilic strictly anaerobic fermenter bacterium from mud volcano of Taman peninsula.</title>
        <authorList>
            <person name="Frolova A."/>
            <person name="Merkel A.Y."/>
            <person name="Slobodkin A.I."/>
        </authorList>
    </citation>
    <scope>NUCLEOTIDE SEQUENCE [LARGE SCALE GENOMIC DNA]</scope>
    <source>
        <strain evidence="12 13">F-3ap</strain>
    </source>
</reference>
<evidence type="ECO:0000256" key="8">
    <source>
        <dbReference type="PROSITE-ProRule" id="PRU00169"/>
    </source>
</evidence>
<protein>
    <recommendedName>
        <fullName evidence="1">Stage 0 sporulation protein A homolog</fullName>
    </recommendedName>
</protein>
<dbReference type="GO" id="GO:0000156">
    <property type="term" value="F:phosphorelay response regulator activity"/>
    <property type="evidence" value="ECO:0007669"/>
    <property type="project" value="TreeGrafter"/>
</dbReference>
<dbReference type="GO" id="GO:0032993">
    <property type="term" value="C:protein-DNA complex"/>
    <property type="evidence" value="ECO:0007669"/>
    <property type="project" value="TreeGrafter"/>
</dbReference>
<organism evidence="12 13">
    <name type="scientific">Anaerotalea alkaliphila</name>
    <dbReference type="NCBI Taxonomy" id="2662126"/>
    <lineage>
        <taxon>Bacteria</taxon>
        <taxon>Bacillati</taxon>
        <taxon>Bacillota</taxon>
        <taxon>Clostridia</taxon>
        <taxon>Eubacteriales</taxon>
        <taxon>Anaerotalea</taxon>
    </lineage>
</organism>
<evidence type="ECO:0000313" key="13">
    <source>
        <dbReference type="Proteomes" id="UP000461585"/>
    </source>
</evidence>
<evidence type="ECO:0000313" key="12">
    <source>
        <dbReference type="EMBL" id="NDL66907.1"/>
    </source>
</evidence>
<dbReference type="EMBL" id="JAAEEH010000007">
    <property type="protein sequence ID" value="NDL66907.1"/>
    <property type="molecule type" value="Genomic_DNA"/>
</dbReference>
<dbReference type="InterPro" id="IPR016032">
    <property type="entry name" value="Sig_transdc_resp-reg_C-effctor"/>
</dbReference>
<dbReference type="FunFam" id="3.40.50.2300:FF:000001">
    <property type="entry name" value="DNA-binding response regulator PhoB"/>
    <property type="match status" value="1"/>
</dbReference>
<dbReference type="AlphaFoldDB" id="A0A7X5HUI8"/>
<evidence type="ECO:0000256" key="2">
    <source>
        <dbReference type="ARBA" id="ARBA00022553"/>
    </source>
</evidence>
<dbReference type="InterPro" id="IPR001867">
    <property type="entry name" value="OmpR/PhoB-type_DNA-bd"/>
</dbReference>
<comment type="function">
    <text evidence="7">May play the central regulatory role in sporulation. It may be an element of the effector pathway responsible for the activation of sporulation genes in response to nutritional stress. Spo0A may act in concert with spo0H (a sigma factor) to control the expression of some genes that are critical to the sporulation process.</text>
</comment>
<proteinExistence type="predicted"/>
<dbReference type="Gene3D" id="6.10.250.690">
    <property type="match status" value="1"/>
</dbReference>